<dbReference type="Proteomes" id="UP001331664">
    <property type="component" value="Unassembled WGS sequence"/>
</dbReference>
<name>A0ABU7M3B5_9BACT</name>
<dbReference type="NCBIfam" id="NF006297">
    <property type="entry name" value="PRK08486.1"/>
    <property type="match status" value="1"/>
</dbReference>
<dbReference type="Pfam" id="PF00436">
    <property type="entry name" value="SSB"/>
    <property type="match status" value="1"/>
</dbReference>
<sequence>MFNKVVLVGNLTRDIELRYIQSGTAVGSTGMAVNRKFNVNGERRDETCFIDITFFGRQAEVANQYLNKGSKVLIEGRLKFDTWQDQNGQNRSKHSVVVENMEMLGGQQNQGGFIKDGNEPNYANNGYSTNMYNQNREYSQNSGGFNREFNQNNNYSQNRSYNQKQVVSEPYQEKVPEIDIDADIKYDNKPTKSNFDSGTENEEIPF</sequence>
<dbReference type="EMBL" id="JAZBRD010000001">
    <property type="protein sequence ID" value="MEE3743773.1"/>
    <property type="molecule type" value="Genomic_DNA"/>
</dbReference>
<evidence type="ECO:0000256" key="2">
    <source>
        <dbReference type="HAMAP-Rule" id="MF_00984"/>
    </source>
</evidence>
<evidence type="ECO:0000256" key="4">
    <source>
        <dbReference type="SAM" id="MobiDB-lite"/>
    </source>
</evidence>
<dbReference type="GO" id="GO:0003677">
    <property type="term" value="F:DNA binding"/>
    <property type="evidence" value="ECO:0007669"/>
    <property type="project" value="UniProtKB-KW"/>
</dbReference>
<dbReference type="NCBIfam" id="TIGR00621">
    <property type="entry name" value="ssb"/>
    <property type="match status" value="1"/>
</dbReference>
<gene>
    <name evidence="5" type="ORF">V2I23_00510</name>
</gene>
<feature type="compositionally biased region" description="Basic and acidic residues" evidence="4">
    <location>
        <begin position="171"/>
        <end position="190"/>
    </location>
</feature>
<evidence type="ECO:0000256" key="1">
    <source>
        <dbReference type="ARBA" id="ARBA00023125"/>
    </source>
</evidence>
<dbReference type="PANTHER" id="PTHR10302">
    <property type="entry name" value="SINGLE-STRANDED DNA-BINDING PROTEIN"/>
    <property type="match status" value="1"/>
</dbReference>
<feature type="compositionally biased region" description="Low complexity" evidence="4">
    <location>
        <begin position="145"/>
        <end position="156"/>
    </location>
</feature>
<dbReference type="RefSeq" id="WP_086292577.1">
    <property type="nucleotide sequence ID" value="NZ_JAZBRD010000001.1"/>
</dbReference>
<evidence type="ECO:0000313" key="5">
    <source>
        <dbReference type="EMBL" id="MEE3743773.1"/>
    </source>
</evidence>
<dbReference type="InterPro" id="IPR012340">
    <property type="entry name" value="NA-bd_OB-fold"/>
</dbReference>
<comment type="subunit">
    <text evidence="2">Homotetramer.</text>
</comment>
<feature type="region of interest" description="Disordered" evidence="4">
    <location>
        <begin position="166"/>
        <end position="206"/>
    </location>
</feature>
<evidence type="ECO:0000256" key="3">
    <source>
        <dbReference type="RuleBase" id="RU000524"/>
    </source>
</evidence>
<keyword evidence="1 2" id="KW-0238">DNA-binding</keyword>
<dbReference type="PANTHER" id="PTHR10302:SF27">
    <property type="entry name" value="SINGLE-STRANDED DNA-BINDING PROTEIN"/>
    <property type="match status" value="1"/>
</dbReference>
<dbReference type="SUPFAM" id="SSF50249">
    <property type="entry name" value="Nucleic acid-binding proteins"/>
    <property type="match status" value="1"/>
</dbReference>
<dbReference type="PROSITE" id="PS50935">
    <property type="entry name" value="SSB"/>
    <property type="match status" value="1"/>
</dbReference>
<comment type="caution">
    <text evidence="2">Lacks conserved residue(s) required for the propagation of feature annotation.</text>
</comment>
<keyword evidence="6" id="KW-1185">Reference proteome</keyword>
<accession>A0ABU7M3B5</accession>
<proteinExistence type="inferred from homology"/>
<organism evidence="5 6">
    <name type="scientific">Campylobacter porcelli</name>
    <dbReference type="NCBI Taxonomy" id="1660073"/>
    <lineage>
        <taxon>Bacteria</taxon>
        <taxon>Pseudomonadati</taxon>
        <taxon>Campylobacterota</taxon>
        <taxon>Epsilonproteobacteria</taxon>
        <taxon>Campylobacterales</taxon>
        <taxon>Campylobacteraceae</taxon>
        <taxon>Campylobacter</taxon>
    </lineage>
</organism>
<dbReference type="HAMAP" id="MF_00984">
    <property type="entry name" value="SSB"/>
    <property type="match status" value="1"/>
</dbReference>
<dbReference type="CDD" id="cd04496">
    <property type="entry name" value="SSB_OBF"/>
    <property type="match status" value="1"/>
</dbReference>
<reference evidence="5 6" key="1">
    <citation type="submission" date="2024-01" db="EMBL/GenBank/DDBJ databases">
        <title>Campylobacter porcellus sp. nov.</title>
        <authorList>
            <person name="Papic B."/>
            <person name="Gruntar I."/>
        </authorList>
    </citation>
    <scope>NUCLEOTIDE SEQUENCE [LARGE SCALE GENOMIC DNA]</scope>
    <source>
        <strain evidence="5 6">CX2-4855-23</strain>
    </source>
</reference>
<dbReference type="Gene3D" id="2.40.50.140">
    <property type="entry name" value="Nucleic acid-binding proteins"/>
    <property type="match status" value="1"/>
</dbReference>
<evidence type="ECO:0000313" key="6">
    <source>
        <dbReference type="Proteomes" id="UP001331664"/>
    </source>
</evidence>
<dbReference type="InterPro" id="IPR011344">
    <property type="entry name" value="ssDNA-bd"/>
</dbReference>
<dbReference type="InterPro" id="IPR000424">
    <property type="entry name" value="Primosome_PriB/ssb"/>
</dbReference>
<feature type="region of interest" description="Disordered" evidence="4">
    <location>
        <begin position="137"/>
        <end position="156"/>
    </location>
</feature>
<comment type="caution">
    <text evidence="5">The sequence shown here is derived from an EMBL/GenBank/DDBJ whole genome shotgun (WGS) entry which is preliminary data.</text>
</comment>
<protein>
    <recommendedName>
        <fullName evidence="2 3">Single-stranded DNA-binding protein</fullName>
        <shortName evidence="2">SSB</shortName>
    </recommendedName>
</protein>